<dbReference type="Pfam" id="PF02578">
    <property type="entry name" value="Cu-oxidase_4"/>
    <property type="match status" value="1"/>
</dbReference>
<comment type="caution">
    <text evidence="11">The sequence shown here is derived from an EMBL/GenBank/DDBJ whole genome shotgun (WGS) entry which is preliminary data.</text>
</comment>
<evidence type="ECO:0000256" key="3">
    <source>
        <dbReference type="ARBA" id="ARBA00022679"/>
    </source>
</evidence>
<dbReference type="CDD" id="cd16833">
    <property type="entry name" value="YfiH"/>
    <property type="match status" value="1"/>
</dbReference>
<dbReference type="Proteomes" id="UP000523161">
    <property type="component" value="Unassembled WGS sequence"/>
</dbReference>
<comment type="catalytic activity">
    <reaction evidence="8">
        <text>adenosine + phosphate = alpha-D-ribose 1-phosphate + adenine</text>
        <dbReference type="Rhea" id="RHEA:27642"/>
        <dbReference type="ChEBI" id="CHEBI:16335"/>
        <dbReference type="ChEBI" id="CHEBI:16708"/>
        <dbReference type="ChEBI" id="CHEBI:43474"/>
        <dbReference type="ChEBI" id="CHEBI:57720"/>
        <dbReference type="EC" id="2.4.2.1"/>
    </reaction>
    <physiologicalReaction direction="left-to-right" evidence="8">
        <dbReference type="Rhea" id="RHEA:27643"/>
    </physiologicalReaction>
</comment>
<keyword evidence="4" id="KW-0479">Metal-binding</keyword>
<comment type="similarity">
    <text evidence="2 10">Belongs to the purine nucleoside phosphorylase YfiH/LACC1 family.</text>
</comment>
<dbReference type="SUPFAM" id="SSF64438">
    <property type="entry name" value="CNF1/YfiH-like putative cysteine hydrolases"/>
    <property type="match status" value="1"/>
</dbReference>
<evidence type="ECO:0000256" key="7">
    <source>
        <dbReference type="ARBA" id="ARBA00047989"/>
    </source>
</evidence>
<protein>
    <recommendedName>
        <fullName evidence="10">Purine nucleoside phosphorylase</fullName>
    </recommendedName>
</protein>
<dbReference type="GO" id="GO:0017061">
    <property type="term" value="F:S-methyl-5-thioadenosine phosphorylase activity"/>
    <property type="evidence" value="ECO:0007669"/>
    <property type="project" value="UniProtKB-EC"/>
</dbReference>
<dbReference type="InterPro" id="IPR038371">
    <property type="entry name" value="Cu_polyphenol_OxRdtase_sf"/>
</dbReference>
<keyword evidence="12" id="KW-1185">Reference proteome</keyword>
<comment type="catalytic activity">
    <reaction evidence="9">
        <text>S-methyl-5'-thioadenosine + phosphate = 5-(methylsulfanyl)-alpha-D-ribose 1-phosphate + adenine</text>
        <dbReference type="Rhea" id="RHEA:11852"/>
        <dbReference type="ChEBI" id="CHEBI:16708"/>
        <dbReference type="ChEBI" id="CHEBI:17509"/>
        <dbReference type="ChEBI" id="CHEBI:43474"/>
        <dbReference type="ChEBI" id="CHEBI:58533"/>
        <dbReference type="EC" id="2.4.2.28"/>
    </reaction>
    <physiologicalReaction direction="left-to-right" evidence="9">
        <dbReference type="Rhea" id="RHEA:11853"/>
    </physiologicalReaction>
</comment>
<accession>A0A7Y5EKM5</accession>
<organism evidence="11 12">
    <name type="scientific">Rheinheimera lutimaris</name>
    <dbReference type="NCBI Taxonomy" id="2740584"/>
    <lineage>
        <taxon>Bacteria</taxon>
        <taxon>Pseudomonadati</taxon>
        <taxon>Pseudomonadota</taxon>
        <taxon>Gammaproteobacteria</taxon>
        <taxon>Chromatiales</taxon>
        <taxon>Chromatiaceae</taxon>
        <taxon>Rheinheimera</taxon>
    </lineage>
</organism>
<dbReference type="InterPro" id="IPR003730">
    <property type="entry name" value="Cu_polyphenol_OxRdtase"/>
</dbReference>
<dbReference type="AlphaFoldDB" id="A0A7Y5EKM5"/>
<keyword evidence="5" id="KW-0378">Hydrolase</keyword>
<evidence type="ECO:0000256" key="6">
    <source>
        <dbReference type="ARBA" id="ARBA00022833"/>
    </source>
</evidence>
<name>A0A7Y5EKM5_9GAMM</name>
<sequence length="246" mass="26588">MPDNSPLLIPDWPAPPNVWAVCSSRLGGCSEGVYASLNLGDHVADAADKVAANRLRYQQISQMPAPPVWLNQVHGTGVIRLTATTINGCDADAAVTAERGVVATVMTADCLPLLLCDVNGSQVAAIHAGWRGLCNGVIENTLAHFAKPEQVLVYLGPAISQNAFEVGPEVRTAFMAQAPEAEHAFITADNGKWLADLYLLARQRLSQCGVQQIYGGNYCTYQQPQRFFSYRRDGQTGRMASSIWLD</sequence>
<gene>
    <name evidence="11" type="primary">pgeF</name>
    <name evidence="11" type="ORF">HRH59_18510</name>
</gene>
<dbReference type="Gene3D" id="3.60.140.10">
    <property type="entry name" value="CNF1/YfiH-like putative cysteine hydrolases"/>
    <property type="match status" value="1"/>
</dbReference>
<comment type="catalytic activity">
    <reaction evidence="7">
        <text>adenosine + H2O + H(+) = inosine + NH4(+)</text>
        <dbReference type="Rhea" id="RHEA:24408"/>
        <dbReference type="ChEBI" id="CHEBI:15377"/>
        <dbReference type="ChEBI" id="CHEBI:15378"/>
        <dbReference type="ChEBI" id="CHEBI:16335"/>
        <dbReference type="ChEBI" id="CHEBI:17596"/>
        <dbReference type="ChEBI" id="CHEBI:28938"/>
        <dbReference type="EC" id="3.5.4.4"/>
    </reaction>
    <physiologicalReaction direction="left-to-right" evidence="7">
        <dbReference type="Rhea" id="RHEA:24409"/>
    </physiologicalReaction>
</comment>
<dbReference type="EMBL" id="JABSOD010000033">
    <property type="protein sequence ID" value="NRQ44536.1"/>
    <property type="molecule type" value="Genomic_DNA"/>
</dbReference>
<evidence type="ECO:0000256" key="8">
    <source>
        <dbReference type="ARBA" id="ARBA00048968"/>
    </source>
</evidence>
<evidence type="ECO:0000313" key="12">
    <source>
        <dbReference type="Proteomes" id="UP000523161"/>
    </source>
</evidence>
<dbReference type="PANTHER" id="PTHR30616:SF2">
    <property type="entry name" value="PURINE NUCLEOSIDE PHOSPHORYLASE LACC1"/>
    <property type="match status" value="1"/>
</dbReference>
<dbReference type="NCBIfam" id="TIGR00726">
    <property type="entry name" value="peptidoglycan editing factor PgeF"/>
    <property type="match status" value="1"/>
</dbReference>
<evidence type="ECO:0000256" key="1">
    <source>
        <dbReference type="ARBA" id="ARBA00000553"/>
    </source>
</evidence>
<dbReference type="InterPro" id="IPR011324">
    <property type="entry name" value="Cytotoxic_necrot_fac-like_cat"/>
</dbReference>
<evidence type="ECO:0000256" key="9">
    <source>
        <dbReference type="ARBA" id="ARBA00049893"/>
    </source>
</evidence>
<dbReference type="PANTHER" id="PTHR30616">
    <property type="entry name" value="UNCHARACTERIZED PROTEIN YFIH"/>
    <property type="match status" value="1"/>
</dbReference>
<evidence type="ECO:0000313" key="11">
    <source>
        <dbReference type="EMBL" id="NRQ44536.1"/>
    </source>
</evidence>
<dbReference type="GO" id="GO:0016787">
    <property type="term" value="F:hydrolase activity"/>
    <property type="evidence" value="ECO:0007669"/>
    <property type="project" value="UniProtKB-KW"/>
</dbReference>
<evidence type="ECO:0000256" key="2">
    <source>
        <dbReference type="ARBA" id="ARBA00007353"/>
    </source>
</evidence>
<evidence type="ECO:0000256" key="5">
    <source>
        <dbReference type="ARBA" id="ARBA00022801"/>
    </source>
</evidence>
<keyword evidence="3" id="KW-0808">Transferase</keyword>
<proteinExistence type="inferred from homology"/>
<dbReference type="GO" id="GO:0005507">
    <property type="term" value="F:copper ion binding"/>
    <property type="evidence" value="ECO:0007669"/>
    <property type="project" value="TreeGrafter"/>
</dbReference>
<reference evidence="11 12" key="1">
    <citation type="submission" date="2020-06" db="EMBL/GenBank/DDBJ databases">
        <title>Rheinheimera sp. nov., a marine bacterium isolated from coastal.</title>
        <authorList>
            <person name="Yu Q."/>
            <person name="Qi Y."/>
            <person name="Pu J."/>
        </authorList>
    </citation>
    <scope>NUCLEOTIDE SEQUENCE [LARGE SCALE GENOMIC DNA]</scope>
    <source>
        <strain evidence="11 12">YQF-2</strain>
    </source>
</reference>
<comment type="catalytic activity">
    <reaction evidence="1">
        <text>inosine + phosphate = alpha-D-ribose 1-phosphate + hypoxanthine</text>
        <dbReference type="Rhea" id="RHEA:27646"/>
        <dbReference type="ChEBI" id="CHEBI:17368"/>
        <dbReference type="ChEBI" id="CHEBI:17596"/>
        <dbReference type="ChEBI" id="CHEBI:43474"/>
        <dbReference type="ChEBI" id="CHEBI:57720"/>
        <dbReference type="EC" id="2.4.2.1"/>
    </reaction>
    <physiologicalReaction direction="left-to-right" evidence="1">
        <dbReference type="Rhea" id="RHEA:27647"/>
    </physiologicalReaction>
</comment>
<keyword evidence="6" id="KW-0862">Zinc</keyword>
<evidence type="ECO:0000256" key="4">
    <source>
        <dbReference type="ARBA" id="ARBA00022723"/>
    </source>
</evidence>
<evidence type="ECO:0000256" key="10">
    <source>
        <dbReference type="RuleBase" id="RU361274"/>
    </source>
</evidence>
<dbReference type="RefSeq" id="WP_173502761.1">
    <property type="nucleotide sequence ID" value="NZ_JABSOD010000033.1"/>
</dbReference>